<keyword evidence="2 4" id="KW-0238">DNA-binding</keyword>
<name>A0A1M5KKJ2_9GAMM</name>
<dbReference type="Pfam" id="PF00440">
    <property type="entry name" value="TetR_N"/>
    <property type="match status" value="1"/>
</dbReference>
<keyword evidence="7" id="KW-1185">Reference proteome</keyword>
<dbReference type="AlphaFoldDB" id="A0A1M5KKJ2"/>
<dbReference type="InterPro" id="IPR009057">
    <property type="entry name" value="Homeodomain-like_sf"/>
</dbReference>
<dbReference type="Proteomes" id="UP000199758">
    <property type="component" value="Unassembled WGS sequence"/>
</dbReference>
<gene>
    <name evidence="6" type="ORF">SAMN04488068_0618</name>
</gene>
<dbReference type="Gene3D" id="1.10.357.10">
    <property type="entry name" value="Tetracycline Repressor, domain 2"/>
    <property type="match status" value="1"/>
</dbReference>
<dbReference type="InterPro" id="IPR001647">
    <property type="entry name" value="HTH_TetR"/>
</dbReference>
<dbReference type="PANTHER" id="PTHR30055:SF234">
    <property type="entry name" value="HTH-TYPE TRANSCRIPTIONAL REGULATOR BETI"/>
    <property type="match status" value="1"/>
</dbReference>
<evidence type="ECO:0000256" key="3">
    <source>
        <dbReference type="ARBA" id="ARBA00023163"/>
    </source>
</evidence>
<dbReference type="PROSITE" id="PS50977">
    <property type="entry name" value="HTH_TETR_2"/>
    <property type="match status" value="1"/>
</dbReference>
<keyword evidence="3" id="KW-0804">Transcription</keyword>
<evidence type="ECO:0000259" key="5">
    <source>
        <dbReference type="PROSITE" id="PS50977"/>
    </source>
</evidence>
<sequence>MARTAMTQPEVELRRDEILEAALALFEHGGIEAVSFRRIAAQLGCSYTAPYRYFASKHELLTALRAQAFRWIERHMAAAIASQGSPIEQLRKLARAYIEAALDQPDRYALMFFDIGEDDREPPAELVEAKRAALDVCTQVVRAAEAAGQLSLRVDALSASHLFWCGAHGLVSLQVGGQFMMGRDIATLTPMMIDTLIAGLADVSR</sequence>
<organism evidence="6 7">
    <name type="scientific">Hydrocarboniphaga daqingensis</name>
    <dbReference type="NCBI Taxonomy" id="490188"/>
    <lineage>
        <taxon>Bacteria</taxon>
        <taxon>Pseudomonadati</taxon>
        <taxon>Pseudomonadota</taxon>
        <taxon>Gammaproteobacteria</taxon>
        <taxon>Nevskiales</taxon>
        <taxon>Nevskiaceae</taxon>
        <taxon>Hydrocarboniphaga</taxon>
    </lineage>
</organism>
<dbReference type="SUPFAM" id="SSF46689">
    <property type="entry name" value="Homeodomain-like"/>
    <property type="match status" value="1"/>
</dbReference>
<dbReference type="PANTHER" id="PTHR30055">
    <property type="entry name" value="HTH-TYPE TRANSCRIPTIONAL REGULATOR RUTR"/>
    <property type="match status" value="1"/>
</dbReference>
<keyword evidence="1" id="KW-0805">Transcription regulation</keyword>
<dbReference type="STRING" id="490188.SAMN04488068_0618"/>
<proteinExistence type="predicted"/>
<evidence type="ECO:0000256" key="4">
    <source>
        <dbReference type="PROSITE-ProRule" id="PRU00335"/>
    </source>
</evidence>
<dbReference type="SUPFAM" id="SSF48498">
    <property type="entry name" value="Tetracyclin repressor-like, C-terminal domain"/>
    <property type="match status" value="1"/>
</dbReference>
<dbReference type="OrthoDB" id="5293556at2"/>
<evidence type="ECO:0000256" key="2">
    <source>
        <dbReference type="ARBA" id="ARBA00023125"/>
    </source>
</evidence>
<dbReference type="EMBL" id="FQWZ01000001">
    <property type="protein sequence ID" value="SHG53258.1"/>
    <property type="molecule type" value="Genomic_DNA"/>
</dbReference>
<dbReference type="Gene3D" id="1.10.10.60">
    <property type="entry name" value="Homeodomain-like"/>
    <property type="match status" value="1"/>
</dbReference>
<dbReference type="GO" id="GO:0000976">
    <property type="term" value="F:transcription cis-regulatory region binding"/>
    <property type="evidence" value="ECO:0007669"/>
    <property type="project" value="TreeGrafter"/>
</dbReference>
<feature type="DNA-binding region" description="H-T-H motif" evidence="4">
    <location>
        <begin position="35"/>
        <end position="54"/>
    </location>
</feature>
<evidence type="ECO:0000313" key="6">
    <source>
        <dbReference type="EMBL" id="SHG53258.1"/>
    </source>
</evidence>
<dbReference type="InterPro" id="IPR050109">
    <property type="entry name" value="HTH-type_TetR-like_transc_reg"/>
</dbReference>
<reference evidence="6 7" key="1">
    <citation type="submission" date="2016-11" db="EMBL/GenBank/DDBJ databases">
        <authorList>
            <person name="Jaros S."/>
            <person name="Januszkiewicz K."/>
            <person name="Wedrychowicz H."/>
        </authorList>
    </citation>
    <scope>NUCLEOTIDE SEQUENCE [LARGE SCALE GENOMIC DNA]</scope>
    <source>
        <strain evidence="6 7">CGMCC 1.7049</strain>
    </source>
</reference>
<protein>
    <submittedName>
        <fullName evidence="6">Transcriptional regulator, TetR family</fullName>
    </submittedName>
</protein>
<dbReference type="InterPro" id="IPR025996">
    <property type="entry name" value="MT1864/Rv1816-like_C"/>
</dbReference>
<feature type="domain" description="HTH tetR-type" evidence="5">
    <location>
        <begin position="12"/>
        <end position="72"/>
    </location>
</feature>
<dbReference type="GO" id="GO:0003700">
    <property type="term" value="F:DNA-binding transcription factor activity"/>
    <property type="evidence" value="ECO:0007669"/>
    <property type="project" value="TreeGrafter"/>
</dbReference>
<evidence type="ECO:0000256" key="1">
    <source>
        <dbReference type="ARBA" id="ARBA00023015"/>
    </source>
</evidence>
<evidence type="ECO:0000313" key="7">
    <source>
        <dbReference type="Proteomes" id="UP000199758"/>
    </source>
</evidence>
<dbReference type="PRINTS" id="PR00455">
    <property type="entry name" value="HTHTETR"/>
</dbReference>
<dbReference type="InterPro" id="IPR036271">
    <property type="entry name" value="Tet_transcr_reg_TetR-rel_C_sf"/>
</dbReference>
<dbReference type="Pfam" id="PF13305">
    <property type="entry name" value="TetR_C_33"/>
    <property type="match status" value="1"/>
</dbReference>
<accession>A0A1M5KKJ2</accession>